<evidence type="ECO:0000313" key="1">
    <source>
        <dbReference type="EMBL" id="SFN12942.1"/>
    </source>
</evidence>
<reference evidence="2" key="1">
    <citation type="submission" date="2016-10" db="EMBL/GenBank/DDBJ databases">
        <authorList>
            <person name="Varghese N."/>
            <person name="Submissions S."/>
        </authorList>
    </citation>
    <scope>NUCLEOTIDE SEQUENCE [LARGE SCALE GENOMIC DNA]</scope>
    <source>
        <strain evidence="2">Nm44</strain>
    </source>
</reference>
<name>A0A1I4WI52_9PROT</name>
<organism evidence="1 2">
    <name type="scientific">Nitrosomonas communis</name>
    <dbReference type="NCBI Taxonomy" id="44574"/>
    <lineage>
        <taxon>Bacteria</taxon>
        <taxon>Pseudomonadati</taxon>
        <taxon>Pseudomonadota</taxon>
        <taxon>Betaproteobacteria</taxon>
        <taxon>Nitrosomonadales</taxon>
        <taxon>Nitrosomonadaceae</taxon>
        <taxon>Nitrosomonas</taxon>
    </lineage>
</organism>
<accession>A0A1I4WI52</accession>
<sequence length="64" mass="7010">MAGLSTINTKGNDLRSLQALGRKKQVDKNKTEIACEQYLKHVGNPAKLLGITSHVIIDPFFAIC</sequence>
<dbReference type="Proteomes" id="UP000183287">
    <property type="component" value="Unassembled WGS sequence"/>
</dbReference>
<dbReference type="EMBL" id="FOUB01000109">
    <property type="protein sequence ID" value="SFN12942.1"/>
    <property type="molecule type" value="Genomic_DNA"/>
</dbReference>
<gene>
    <name evidence="1" type="ORF">SAMN05421863_11095</name>
</gene>
<dbReference type="RefSeq" id="WP_074907223.1">
    <property type="nucleotide sequence ID" value="NZ_FOUB01000109.1"/>
</dbReference>
<keyword evidence="2" id="KW-1185">Reference proteome</keyword>
<evidence type="ECO:0000313" key="2">
    <source>
        <dbReference type="Proteomes" id="UP000183287"/>
    </source>
</evidence>
<protein>
    <submittedName>
        <fullName evidence="1">Uncharacterized protein</fullName>
    </submittedName>
</protein>
<proteinExistence type="predicted"/>
<dbReference type="AlphaFoldDB" id="A0A1I4WI52"/>